<name>A0ABT9E492_9PROT</name>
<dbReference type="SUPFAM" id="SSF52317">
    <property type="entry name" value="Class I glutamine amidotransferase-like"/>
    <property type="match status" value="1"/>
</dbReference>
<dbReference type="RefSeq" id="WP_305105847.1">
    <property type="nucleotide sequence ID" value="NZ_JAUTWS010000023.1"/>
</dbReference>
<keyword evidence="1" id="KW-0472">Membrane</keyword>
<feature type="transmembrane region" description="Helical" evidence="1">
    <location>
        <begin position="668"/>
        <end position="691"/>
    </location>
</feature>
<keyword evidence="1" id="KW-0812">Transmembrane</keyword>
<keyword evidence="3" id="KW-1185">Reference proteome</keyword>
<dbReference type="EMBL" id="JAUTWS010000023">
    <property type="protein sequence ID" value="MDO9710987.1"/>
    <property type="molecule type" value="Genomic_DNA"/>
</dbReference>
<protein>
    <recommendedName>
        <fullName evidence="4">Glutamine amidotransferase domain-containing protein</fullName>
    </recommendedName>
</protein>
<organism evidence="2 3">
    <name type="scientific">Paracraurococcus lichenis</name>
    <dbReference type="NCBI Taxonomy" id="3064888"/>
    <lineage>
        <taxon>Bacteria</taxon>
        <taxon>Pseudomonadati</taxon>
        <taxon>Pseudomonadota</taxon>
        <taxon>Alphaproteobacteria</taxon>
        <taxon>Acetobacterales</taxon>
        <taxon>Roseomonadaceae</taxon>
        <taxon>Paracraurococcus</taxon>
    </lineage>
</organism>
<evidence type="ECO:0000313" key="3">
    <source>
        <dbReference type="Proteomes" id="UP001243009"/>
    </source>
</evidence>
<dbReference type="PANTHER" id="PTHR37947:SF1">
    <property type="entry name" value="BLL2462 PROTEIN"/>
    <property type="match status" value="1"/>
</dbReference>
<proteinExistence type="predicted"/>
<keyword evidence="1" id="KW-1133">Transmembrane helix</keyword>
<dbReference type="Proteomes" id="UP001243009">
    <property type="component" value="Unassembled WGS sequence"/>
</dbReference>
<evidence type="ECO:0000256" key="1">
    <source>
        <dbReference type="SAM" id="Phobius"/>
    </source>
</evidence>
<accession>A0ABT9E492</accession>
<gene>
    <name evidence="2" type="ORF">Q7A36_21730</name>
</gene>
<dbReference type="PANTHER" id="PTHR37947">
    <property type="entry name" value="BLL2462 PROTEIN"/>
    <property type="match status" value="1"/>
</dbReference>
<evidence type="ECO:0000313" key="2">
    <source>
        <dbReference type="EMBL" id="MDO9710987.1"/>
    </source>
</evidence>
<comment type="caution">
    <text evidence="2">The sequence shown here is derived from an EMBL/GenBank/DDBJ whole genome shotgun (WGS) entry which is preliminary data.</text>
</comment>
<feature type="transmembrane region" description="Helical" evidence="1">
    <location>
        <begin position="16"/>
        <end position="35"/>
    </location>
</feature>
<dbReference type="InterPro" id="IPR029062">
    <property type="entry name" value="Class_I_gatase-like"/>
</dbReference>
<dbReference type="Gene3D" id="3.40.50.880">
    <property type="match status" value="1"/>
</dbReference>
<evidence type="ECO:0008006" key="4">
    <source>
        <dbReference type="Google" id="ProtNLM"/>
    </source>
</evidence>
<reference evidence="2 3" key="1">
    <citation type="submission" date="2023-08" db="EMBL/GenBank/DDBJ databases">
        <title>The draft genome sequence of Paracraurococcus sp. LOR1-02.</title>
        <authorList>
            <person name="Kingkaew E."/>
            <person name="Tanasupawat S."/>
        </authorList>
    </citation>
    <scope>NUCLEOTIDE SEQUENCE [LARGE SCALE GENOMIC DNA]</scope>
    <source>
        <strain evidence="2 3">LOR1-02</strain>
    </source>
</reference>
<sequence length="696" mass="74443">MTQALAGIDLAPVLPLWLLGALAAVAALSLVPALWRRARGTPLRALAFALILLALANPRLVEETRETRPDIALLVVDRSDSARIGDRAKQLEAARAAIEARAGKLPELELRTVEVPEAGNQGTRLFTAMERALAEIPRPRLAGVIALSDGQVHDVPAASPVEAPFHLLLPGKPGEVDRRLRIIEAPGFGIVGRAVELRVAVDDLGVPNAGGAARLSIRRDGQPPRIESVPVGREHRIEVPIERGGPTVIELAAEARPGEVSELNNRAVVTVTGVRDRLRVLLVSGEPHAGERTWRRLLKADPGVDLVHFTILRPPEKDDLTPLNELALIAFPVRELFQVKLREFDLVVFDRFANRGILPPAYLRNIADYVRGGGALLMSVGPEFAGPVSLASTPLGAVLPARPPQGGGNGAAEGAFRPMVTALGARHPVTEGLTGANPDEQHEASWGRWYRSMRADTRGGTTVMEAAGGAPLMVLDRVGEGRVALLLSDHIWLWSRGHDGGGPQAELLRRAAHWLMREPELEEEDLTARIEAGRLRVLRRSVEAGPPPEVTITAPDGSARRMPLQAGAGGRATAEMPAEQPGVWQVTDGKRTTFVAAANTNPLEIADLRADGARLAPILAATGGGQRWLGTGAEPALPELRRVAPGRDAQGANWIGLRRNGDHTVTGIAALPLLPPWLALPLILGVAVLAWRREGR</sequence>